<dbReference type="Proteomes" id="UP000198677">
    <property type="component" value="Unassembled WGS sequence"/>
</dbReference>
<name>A0A1H7IB88_9NOCA</name>
<sequence>MADTGSSVLDTGAATAVDIDGILGTTIKAVLDTLNNVTIS</sequence>
<evidence type="ECO:0000313" key="1">
    <source>
        <dbReference type="EMBL" id="SEK59007.1"/>
    </source>
</evidence>
<reference evidence="2" key="1">
    <citation type="submission" date="2016-10" db="EMBL/GenBank/DDBJ databases">
        <authorList>
            <person name="Varghese N."/>
            <person name="Submissions S."/>
        </authorList>
    </citation>
    <scope>NUCLEOTIDE SEQUENCE [LARGE SCALE GENOMIC DNA]</scope>
    <source>
        <strain evidence="2">DSM 44675</strain>
    </source>
</reference>
<dbReference type="EMBL" id="FOAW01000002">
    <property type="protein sequence ID" value="SEK59007.1"/>
    <property type="molecule type" value="Genomic_DNA"/>
</dbReference>
<evidence type="ECO:0000313" key="2">
    <source>
        <dbReference type="Proteomes" id="UP000198677"/>
    </source>
</evidence>
<dbReference type="RefSeq" id="WP_269321352.1">
    <property type="nucleotide sequence ID" value="NZ_FOAW01000002.1"/>
</dbReference>
<organism evidence="1 2">
    <name type="scientific">Rhodococcus maanshanensis</name>
    <dbReference type="NCBI Taxonomy" id="183556"/>
    <lineage>
        <taxon>Bacteria</taxon>
        <taxon>Bacillati</taxon>
        <taxon>Actinomycetota</taxon>
        <taxon>Actinomycetes</taxon>
        <taxon>Mycobacteriales</taxon>
        <taxon>Nocardiaceae</taxon>
        <taxon>Rhodococcus</taxon>
    </lineage>
</organism>
<proteinExistence type="predicted"/>
<keyword evidence="2" id="KW-1185">Reference proteome</keyword>
<dbReference type="AlphaFoldDB" id="A0A1H7IB88"/>
<gene>
    <name evidence="1" type="ORF">SAMN05444583_102365</name>
</gene>
<protein>
    <submittedName>
        <fullName evidence="1">Uncharacterized protein</fullName>
    </submittedName>
</protein>
<accession>A0A1H7IB88</accession>